<name>A0A2N1ED89_PSEFL</name>
<reference evidence="1 2" key="1">
    <citation type="submission" date="2017-08" db="EMBL/GenBank/DDBJ databases">
        <authorList>
            <person name="de Groot N.N."/>
        </authorList>
    </citation>
    <scope>NUCLEOTIDE SEQUENCE [LARGE SCALE GENOMIC DNA]</scope>
    <source>
        <strain evidence="1 2">PfR 37</strain>
    </source>
</reference>
<protein>
    <submittedName>
        <fullName evidence="1">Uncharacterized protein</fullName>
    </submittedName>
</protein>
<dbReference type="AlphaFoldDB" id="A0A2N1ED89"/>
<sequence>MNLNLLTLQESDASALRDGVRVRQLSHHVTQIFMTLLPKVELNGSSKIVVSLGPRGDEDVFDNVLGVTNIFVENFDFKQFLSLNRRSQDEKLLEKLRQSLTLIATKKEDNQAIVDVTNSTAEAVLKTNFELETQIKKLSKTSKNKKSKINVYRVLNAAVGEGWYCEELFPAHKKSWMHELPGFIDRSDLFKTAEINDSAYKIKNRLGKVVFEIAL</sequence>
<dbReference type="EMBL" id="NVXX01000005">
    <property type="protein sequence ID" value="PKH25546.1"/>
    <property type="molecule type" value="Genomic_DNA"/>
</dbReference>
<evidence type="ECO:0000313" key="2">
    <source>
        <dbReference type="Proteomes" id="UP000233564"/>
    </source>
</evidence>
<dbReference type="RefSeq" id="WP_101218697.1">
    <property type="nucleotide sequence ID" value="NZ_KZ477987.1"/>
</dbReference>
<evidence type="ECO:0000313" key="1">
    <source>
        <dbReference type="EMBL" id="PKH25546.1"/>
    </source>
</evidence>
<proteinExistence type="predicted"/>
<dbReference type="Proteomes" id="UP000233564">
    <property type="component" value="Unassembled WGS sequence"/>
</dbReference>
<organism evidence="1 2">
    <name type="scientific">Pseudomonas fluorescens</name>
    <dbReference type="NCBI Taxonomy" id="294"/>
    <lineage>
        <taxon>Bacteria</taxon>
        <taxon>Pseudomonadati</taxon>
        <taxon>Pseudomonadota</taxon>
        <taxon>Gammaproteobacteria</taxon>
        <taxon>Pseudomonadales</taxon>
        <taxon>Pseudomonadaceae</taxon>
        <taxon>Pseudomonas</taxon>
    </lineage>
</organism>
<gene>
    <name evidence="1" type="ORF">CIB54_03980</name>
</gene>
<comment type="caution">
    <text evidence="1">The sequence shown here is derived from an EMBL/GenBank/DDBJ whole genome shotgun (WGS) entry which is preliminary data.</text>
</comment>
<accession>A0A2N1ED89</accession>